<keyword evidence="4" id="KW-1185">Reference proteome</keyword>
<reference evidence="4" key="1">
    <citation type="submission" date="2017-10" db="EMBL/GenBank/DDBJ databases">
        <title>Rapid genome shrinkage in a self-fertile nematode reveals novel sperm competition proteins.</title>
        <authorList>
            <person name="Yin D."/>
            <person name="Schwarz E.M."/>
            <person name="Thomas C.G."/>
            <person name="Felde R.L."/>
            <person name="Korf I.F."/>
            <person name="Cutter A.D."/>
            <person name="Schartner C.M."/>
            <person name="Ralston E.J."/>
            <person name="Meyer B.J."/>
            <person name="Haag E.S."/>
        </authorList>
    </citation>
    <scope>NUCLEOTIDE SEQUENCE [LARGE SCALE GENOMIC DNA]</scope>
    <source>
        <strain evidence="4">JU1422</strain>
    </source>
</reference>
<feature type="compositionally biased region" description="Basic and acidic residues" evidence="2">
    <location>
        <begin position="387"/>
        <end position="397"/>
    </location>
</feature>
<comment type="caution">
    <text evidence="3">The sequence shown here is derived from an EMBL/GenBank/DDBJ whole genome shotgun (WGS) entry which is preliminary data.</text>
</comment>
<protein>
    <submittedName>
        <fullName evidence="3">Uncharacterized protein</fullName>
    </submittedName>
</protein>
<evidence type="ECO:0000313" key="3">
    <source>
        <dbReference type="EMBL" id="PIC48298.1"/>
    </source>
</evidence>
<dbReference type="EMBL" id="PDUG01000002">
    <property type="protein sequence ID" value="PIC48298.1"/>
    <property type="molecule type" value="Genomic_DNA"/>
</dbReference>
<feature type="coiled-coil region" evidence="1">
    <location>
        <begin position="121"/>
        <end position="197"/>
    </location>
</feature>
<dbReference type="AlphaFoldDB" id="A0A2G5V938"/>
<feature type="coiled-coil region" evidence="1">
    <location>
        <begin position="241"/>
        <end position="275"/>
    </location>
</feature>
<dbReference type="Proteomes" id="UP000230233">
    <property type="component" value="Chromosome II"/>
</dbReference>
<feature type="region of interest" description="Disordered" evidence="2">
    <location>
        <begin position="372"/>
        <end position="439"/>
    </location>
</feature>
<evidence type="ECO:0000256" key="2">
    <source>
        <dbReference type="SAM" id="MobiDB-lite"/>
    </source>
</evidence>
<accession>A0A2G5V938</accession>
<evidence type="ECO:0000313" key="4">
    <source>
        <dbReference type="Proteomes" id="UP000230233"/>
    </source>
</evidence>
<proteinExistence type="predicted"/>
<gene>
    <name evidence="3" type="primary">Cnig_chr_II.g7327</name>
    <name evidence="3" type="ORF">B9Z55_007327</name>
</gene>
<name>A0A2G5V938_9PELO</name>
<keyword evidence="1" id="KW-0175">Coiled coil</keyword>
<dbReference type="OrthoDB" id="10428537at2759"/>
<sequence>MYDVIHLFIFKIKMNSESSSFASMASTSSFSIPSENFSEGQNDTTSRNSAFSVSPMSAFTVTVNPAQVQDPVLPSPTTNSNPDAAISDAPARINESNPAITNFSEVAENYYEKVAGMNSAFATILKKCKELERENGGLRREAELTKATLNDKESQLHTIQTEMNSQKNELENLRTEKDNLEDVLTTTRTEMETQKNRFDALEINWADERTDHALQLRQMEEAHAESLRLKEVELDGRHALVNNLTRRNYRIRDEINELEEELELYKDTELEAIEELLTAENKILESKKETEAAISQGNMMHSVQIGFALTAAVQKNRASVDEWSKLETKLGGLSSTIRSTLKCQFPDLQEALDLCRETKEKYEKYLDENLEDQKKRREHAHGITSEGDERQEMKEDQVSALLPRNDEESVDQIPGPSQPRLRKRGADKQLVTNVKRASL</sequence>
<organism evidence="3 4">
    <name type="scientific">Caenorhabditis nigoni</name>
    <dbReference type="NCBI Taxonomy" id="1611254"/>
    <lineage>
        <taxon>Eukaryota</taxon>
        <taxon>Metazoa</taxon>
        <taxon>Ecdysozoa</taxon>
        <taxon>Nematoda</taxon>
        <taxon>Chromadorea</taxon>
        <taxon>Rhabditida</taxon>
        <taxon>Rhabditina</taxon>
        <taxon>Rhabditomorpha</taxon>
        <taxon>Rhabditoidea</taxon>
        <taxon>Rhabditidae</taxon>
        <taxon>Peloderinae</taxon>
        <taxon>Caenorhabditis</taxon>
    </lineage>
</organism>
<evidence type="ECO:0000256" key="1">
    <source>
        <dbReference type="SAM" id="Coils"/>
    </source>
</evidence>